<dbReference type="SUPFAM" id="SSF48008">
    <property type="entry name" value="GntR ligand-binding domain-like"/>
    <property type="match status" value="1"/>
</dbReference>
<dbReference type="InterPro" id="IPR008920">
    <property type="entry name" value="TF_FadR/GntR_C"/>
</dbReference>
<keyword evidence="3" id="KW-0804">Transcription</keyword>
<dbReference type="SUPFAM" id="SSF46785">
    <property type="entry name" value="Winged helix' DNA-binding domain"/>
    <property type="match status" value="1"/>
</dbReference>
<dbReference type="Pfam" id="PF07729">
    <property type="entry name" value="FCD"/>
    <property type="match status" value="1"/>
</dbReference>
<dbReference type="Pfam" id="PF00392">
    <property type="entry name" value="GntR"/>
    <property type="match status" value="1"/>
</dbReference>
<name>A0A1G9FNK9_9MICO</name>
<organism evidence="4 5">
    <name type="scientific">Cryobacterium psychrotolerans</name>
    <dbReference type="NCBI Taxonomy" id="386301"/>
    <lineage>
        <taxon>Bacteria</taxon>
        <taxon>Bacillati</taxon>
        <taxon>Actinomycetota</taxon>
        <taxon>Actinomycetes</taxon>
        <taxon>Micrococcales</taxon>
        <taxon>Microbacteriaceae</taxon>
        <taxon>Cryobacterium</taxon>
    </lineage>
</organism>
<dbReference type="OrthoDB" id="9784718at2"/>
<gene>
    <name evidence="4" type="ORF">SAMN05216282_11736</name>
</gene>
<dbReference type="Proteomes" id="UP000198701">
    <property type="component" value="Unassembled WGS sequence"/>
</dbReference>
<dbReference type="STRING" id="386301.SAMN05216282_11736"/>
<proteinExistence type="predicted"/>
<dbReference type="EMBL" id="FNFU01000017">
    <property type="protein sequence ID" value="SDK89959.1"/>
    <property type="molecule type" value="Genomic_DNA"/>
</dbReference>
<dbReference type="RefSeq" id="WP_092324407.1">
    <property type="nucleotide sequence ID" value="NZ_FNFU01000017.1"/>
</dbReference>
<keyword evidence="5" id="KW-1185">Reference proteome</keyword>
<dbReference type="GO" id="GO:0003700">
    <property type="term" value="F:DNA-binding transcription factor activity"/>
    <property type="evidence" value="ECO:0007669"/>
    <property type="project" value="InterPro"/>
</dbReference>
<accession>A0A1G9FNK9</accession>
<keyword evidence="2 4" id="KW-0238">DNA-binding</keyword>
<evidence type="ECO:0000313" key="4">
    <source>
        <dbReference type="EMBL" id="SDK89959.1"/>
    </source>
</evidence>
<keyword evidence="1" id="KW-0805">Transcription regulation</keyword>
<dbReference type="Gene3D" id="1.10.10.10">
    <property type="entry name" value="Winged helix-like DNA-binding domain superfamily/Winged helix DNA-binding domain"/>
    <property type="match status" value="1"/>
</dbReference>
<reference evidence="4 5" key="1">
    <citation type="submission" date="2016-10" db="EMBL/GenBank/DDBJ databases">
        <authorList>
            <person name="de Groot N.N."/>
        </authorList>
    </citation>
    <scope>NUCLEOTIDE SEQUENCE [LARGE SCALE GENOMIC DNA]</scope>
    <source>
        <strain evidence="4 5">CGMCC 1.5382</strain>
    </source>
</reference>
<dbReference type="InterPro" id="IPR036388">
    <property type="entry name" value="WH-like_DNA-bd_sf"/>
</dbReference>
<evidence type="ECO:0000256" key="1">
    <source>
        <dbReference type="ARBA" id="ARBA00023015"/>
    </source>
</evidence>
<dbReference type="SMART" id="SM00345">
    <property type="entry name" value="HTH_GNTR"/>
    <property type="match status" value="1"/>
</dbReference>
<sequence length="240" mass="26045">MLPPALSAGAVGSIRRTSAVDTVRARISLAADLGLLSPGERLPTAADMAAGLEVSEITVRRALTELQRAGVVERSRGRGGGTYLAKNPPRDAVPQTAAYRADADRVRQLIDERRVLEAGFAHLACEHRTEADLAAMDAAIGEMAATESWASFRRGDEAFHLRVASAAGLSNVLPLYRRTLADLHSYFLPYPIAYLHESNEDHRVMRDAIAARDRVAAADAVMMHVADLHHSMYIGLNRPE</sequence>
<dbReference type="Gene3D" id="1.20.120.530">
    <property type="entry name" value="GntR ligand-binding domain-like"/>
    <property type="match status" value="1"/>
</dbReference>
<dbReference type="PANTHER" id="PTHR43537">
    <property type="entry name" value="TRANSCRIPTIONAL REGULATOR, GNTR FAMILY"/>
    <property type="match status" value="1"/>
</dbReference>
<dbReference type="AlphaFoldDB" id="A0A1G9FNK9"/>
<evidence type="ECO:0000256" key="3">
    <source>
        <dbReference type="ARBA" id="ARBA00023163"/>
    </source>
</evidence>
<dbReference type="InterPro" id="IPR000524">
    <property type="entry name" value="Tscrpt_reg_HTH_GntR"/>
</dbReference>
<dbReference type="SMART" id="SM00895">
    <property type="entry name" value="FCD"/>
    <property type="match status" value="1"/>
</dbReference>
<protein>
    <submittedName>
        <fullName evidence="4">DNA-binding transcriptional regulator, FadR family</fullName>
    </submittedName>
</protein>
<evidence type="ECO:0000256" key="2">
    <source>
        <dbReference type="ARBA" id="ARBA00023125"/>
    </source>
</evidence>
<dbReference type="PROSITE" id="PS50949">
    <property type="entry name" value="HTH_GNTR"/>
    <property type="match status" value="1"/>
</dbReference>
<dbReference type="PANTHER" id="PTHR43537:SF5">
    <property type="entry name" value="UXU OPERON TRANSCRIPTIONAL REGULATOR"/>
    <property type="match status" value="1"/>
</dbReference>
<dbReference type="GO" id="GO:0003677">
    <property type="term" value="F:DNA binding"/>
    <property type="evidence" value="ECO:0007669"/>
    <property type="project" value="UniProtKB-KW"/>
</dbReference>
<dbReference type="InterPro" id="IPR011711">
    <property type="entry name" value="GntR_C"/>
</dbReference>
<evidence type="ECO:0000313" key="5">
    <source>
        <dbReference type="Proteomes" id="UP000198701"/>
    </source>
</evidence>
<dbReference type="InterPro" id="IPR036390">
    <property type="entry name" value="WH_DNA-bd_sf"/>
</dbReference>